<keyword evidence="3" id="KW-1003">Cell membrane</keyword>
<dbReference type="InterPro" id="IPR050095">
    <property type="entry name" value="ECF_ABC_transporter_ATP-bd"/>
</dbReference>
<evidence type="ECO:0000256" key="2">
    <source>
        <dbReference type="ARBA" id="ARBA00022448"/>
    </source>
</evidence>
<evidence type="ECO:0000256" key="5">
    <source>
        <dbReference type="ARBA" id="ARBA00022840"/>
    </source>
</evidence>
<evidence type="ECO:0000256" key="4">
    <source>
        <dbReference type="ARBA" id="ARBA00022741"/>
    </source>
</evidence>
<keyword evidence="10" id="KW-1185">Reference proteome</keyword>
<dbReference type="PROSITE" id="PS00211">
    <property type="entry name" value="ABC_TRANSPORTER_1"/>
    <property type="match status" value="1"/>
</dbReference>
<dbReference type="Gene3D" id="3.40.50.300">
    <property type="entry name" value="P-loop containing nucleotide triphosphate hydrolases"/>
    <property type="match status" value="1"/>
</dbReference>
<accession>A0ABU4WC23</accession>
<evidence type="ECO:0000313" key="9">
    <source>
        <dbReference type="EMBL" id="MDX8336111.1"/>
    </source>
</evidence>
<proteinExistence type="predicted"/>
<evidence type="ECO:0000259" key="8">
    <source>
        <dbReference type="PROSITE" id="PS50893"/>
    </source>
</evidence>
<dbReference type="EMBL" id="JAVIKH010000007">
    <property type="protein sequence ID" value="MDX8336111.1"/>
    <property type="molecule type" value="Genomic_DNA"/>
</dbReference>
<dbReference type="PANTHER" id="PTHR43553">
    <property type="entry name" value="HEAVY METAL TRANSPORTER"/>
    <property type="match status" value="1"/>
</dbReference>
<evidence type="ECO:0000256" key="3">
    <source>
        <dbReference type="ARBA" id="ARBA00022475"/>
    </source>
</evidence>
<keyword evidence="4" id="KW-0547">Nucleotide-binding</keyword>
<dbReference type="RefSeq" id="WP_320313516.1">
    <property type="nucleotide sequence ID" value="NZ_JAVIKH010000007.1"/>
</dbReference>
<keyword evidence="5 9" id="KW-0067">ATP-binding</keyword>
<dbReference type="InterPro" id="IPR027417">
    <property type="entry name" value="P-loop_NTPase"/>
</dbReference>
<dbReference type="SUPFAM" id="SSF52540">
    <property type="entry name" value="P-loop containing nucleoside triphosphate hydrolases"/>
    <property type="match status" value="1"/>
</dbReference>
<evidence type="ECO:0000256" key="1">
    <source>
        <dbReference type="ARBA" id="ARBA00004202"/>
    </source>
</evidence>
<keyword evidence="7" id="KW-0472">Membrane</keyword>
<comment type="caution">
    <text evidence="9">The sequence shown here is derived from an EMBL/GenBank/DDBJ whole genome shotgun (WGS) entry which is preliminary data.</text>
</comment>
<keyword evidence="2" id="KW-0813">Transport</keyword>
<dbReference type="InterPro" id="IPR017871">
    <property type="entry name" value="ABC_transporter-like_CS"/>
</dbReference>
<evidence type="ECO:0000313" key="10">
    <source>
        <dbReference type="Proteomes" id="UP001279681"/>
    </source>
</evidence>
<dbReference type="CDD" id="cd03225">
    <property type="entry name" value="ABC_cobalt_CbiO_domain1"/>
    <property type="match status" value="1"/>
</dbReference>
<sequence>MIKLEEIDFSYDNEKIFENFSLKFKKGKFYALLGKNGCGKSTLIKLILGIERIIKGNIYINGLNLKNNIFECRKEIGIVFQNPDEQIVTDIVEEEIAFAMENYGFSSEFMEEKIEELVTEIEFQNKKTEKISNLSGGEKQRLCIASALVLNPKVLILDEATSMLDSLNRKKIMDLLKKLNSKGITIILITHHLTEIENCDYIYYLDKNQVKFSGDKNLFKSLIVKDELQLDLELPPMFKVAKNIYSKTKIDVSEDTCNLEKMGEYLWKSL</sequence>
<dbReference type="PANTHER" id="PTHR43553:SF27">
    <property type="entry name" value="ENERGY-COUPLING FACTOR TRANSPORTER ATP-BINDING PROTEIN ECFA2"/>
    <property type="match status" value="1"/>
</dbReference>
<dbReference type="Pfam" id="PF00005">
    <property type="entry name" value="ABC_tran"/>
    <property type="match status" value="1"/>
</dbReference>
<evidence type="ECO:0000256" key="6">
    <source>
        <dbReference type="ARBA" id="ARBA00022967"/>
    </source>
</evidence>
<dbReference type="PROSITE" id="PS50893">
    <property type="entry name" value="ABC_TRANSPORTER_2"/>
    <property type="match status" value="1"/>
</dbReference>
<dbReference type="InterPro" id="IPR015856">
    <property type="entry name" value="ABC_transpr_CbiO/EcfA_su"/>
</dbReference>
<comment type="subcellular location">
    <subcellularLocation>
        <location evidence="1">Cell membrane</location>
        <topology evidence="1">Peripheral membrane protein</topology>
    </subcellularLocation>
</comment>
<dbReference type="GO" id="GO:0005524">
    <property type="term" value="F:ATP binding"/>
    <property type="evidence" value="ECO:0007669"/>
    <property type="project" value="UniProtKB-KW"/>
</dbReference>
<dbReference type="InterPro" id="IPR003439">
    <property type="entry name" value="ABC_transporter-like_ATP-bd"/>
</dbReference>
<dbReference type="Proteomes" id="UP001279681">
    <property type="component" value="Unassembled WGS sequence"/>
</dbReference>
<organism evidence="9 10">
    <name type="scientific">Candidatus Cetobacterium colombiensis</name>
    <dbReference type="NCBI Taxonomy" id="3073100"/>
    <lineage>
        <taxon>Bacteria</taxon>
        <taxon>Fusobacteriati</taxon>
        <taxon>Fusobacteriota</taxon>
        <taxon>Fusobacteriia</taxon>
        <taxon>Fusobacteriales</taxon>
        <taxon>Fusobacteriaceae</taxon>
        <taxon>Cetobacterium</taxon>
    </lineage>
</organism>
<keyword evidence="6" id="KW-1278">Translocase</keyword>
<gene>
    <name evidence="9" type="ORF">RFV38_06325</name>
</gene>
<dbReference type="SMART" id="SM00382">
    <property type="entry name" value="AAA"/>
    <property type="match status" value="1"/>
</dbReference>
<protein>
    <submittedName>
        <fullName evidence="9">ATP-binding cassette domain-containing protein</fullName>
    </submittedName>
</protein>
<name>A0ABU4WC23_9FUSO</name>
<feature type="domain" description="ABC transporter" evidence="8">
    <location>
        <begin position="2"/>
        <end position="232"/>
    </location>
</feature>
<evidence type="ECO:0000256" key="7">
    <source>
        <dbReference type="ARBA" id="ARBA00023136"/>
    </source>
</evidence>
<reference evidence="10" key="1">
    <citation type="submission" date="2023-07" db="EMBL/GenBank/DDBJ databases">
        <authorList>
            <person name="Colorado M.A."/>
            <person name="Villamil L.M."/>
            <person name="Melo J.F."/>
            <person name="Rodriguez J.A."/>
            <person name="Ruiz R.Y."/>
        </authorList>
    </citation>
    <scope>NUCLEOTIDE SEQUENCE [LARGE SCALE GENOMIC DNA]</scope>
    <source>
        <strain evidence="10">C33</strain>
    </source>
</reference>
<dbReference type="InterPro" id="IPR003593">
    <property type="entry name" value="AAA+_ATPase"/>
</dbReference>